<dbReference type="GO" id="GO:0005829">
    <property type="term" value="C:cytosol"/>
    <property type="evidence" value="ECO:0007669"/>
    <property type="project" value="TreeGrafter"/>
</dbReference>
<dbReference type="InterPro" id="IPR050397">
    <property type="entry name" value="Env_Response_Regulators"/>
</dbReference>
<dbReference type="PANTHER" id="PTHR24567:SF74">
    <property type="entry name" value="HTH-TYPE TRANSCRIPTIONAL REGULATOR ARCR"/>
    <property type="match status" value="1"/>
</dbReference>
<dbReference type="InterPro" id="IPR018490">
    <property type="entry name" value="cNMP-bd_dom_sf"/>
</dbReference>
<dbReference type="Gene3D" id="3.60.15.10">
    <property type="entry name" value="Ribonuclease Z/Hydroxyacylglutathione hydrolase-like"/>
    <property type="match status" value="1"/>
</dbReference>
<dbReference type="SUPFAM" id="SSF51206">
    <property type="entry name" value="cAMP-binding domain-like"/>
    <property type="match status" value="1"/>
</dbReference>
<evidence type="ECO:0000313" key="3">
    <source>
        <dbReference type="Proteomes" id="UP000228987"/>
    </source>
</evidence>
<dbReference type="Pfam" id="PF00027">
    <property type="entry name" value="cNMP_binding"/>
    <property type="match status" value="1"/>
</dbReference>
<evidence type="ECO:0000259" key="1">
    <source>
        <dbReference type="PROSITE" id="PS50042"/>
    </source>
</evidence>
<dbReference type="Proteomes" id="UP000228987">
    <property type="component" value="Unassembled WGS sequence"/>
</dbReference>
<comment type="caution">
    <text evidence="2">The sequence shown here is derived from an EMBL/GenBank/DDBJ whole genome shotgun (WGS) entry which is preliminary data.</text>
</comment>
<protein>
    <recommendedName>
        <fullName evidence="1">Cyclic nucleotide-binding domain-containing protein</fullName>
    </recommendedName>
</protein>
<dbReference type="InterPro" id="IPR014710">
    <property type="entry name" value="RmlC-like_jellyroll"/>
</dbReference>
<name>A0A2A5CDE4_9GAMM</name>
<dbReference type="InterPro" id="IPR001279">
    <property type="entry name" value="Metallo-B-lactamas"/>
</dbReference>
<organism evidence="2 3">
    <name type="scientific">SAR86 cluster bacterium</name>
    <dbReference type="NCBI Taxonomy" id="2030880"/>
    <lineage>
        <taxon>Bacteria</taxon>
        <taxon>Pseudomonadati</taxon>
        <taxon>Pseudomonadota</taxon>
        <taxon>Gammaproteobacteria</taxon>
        <taxon>SAR86 cluster</taxon>
    </lineage>
</organism>
<reference evidence="3" key="1">
    <citation type="submission" date="2017-08" db="EMBL/GenBank/DDBJ databases">
        <title>A dynamic microbial community with high functional redundancy inhabits the cold, oxic subseafloor aquifer.</title>
        <authorList>
            <person name="Tully B.J."/>
            <person name="Wheat C.G."/>
            <person name="Glazer B.T."/>
            <person name="Huber J.A."/>
        </authorList>
    </citation>
    <scope>NUCLEOTIDE SEQUENCE [LARGE SCALE GENOMIC DNA]</scope>
</reference>
<dbReference type="InterPro" id="IPR000595">
    <property type="entry name" value="cNMP-bd_dom"/>
</dbReference>
<dbReference type="InterPro" id="IPR036866">
    <property type="entry name" value="RibonucZ/Hydroxyglut_hydro"/>
</dbReference>
<evidence type="ECO:0000313" key="2">
    <source>
        <dbReference type="EMBL" id="PCJ41773.1"/>
    </source>
</evidence>
<feature type="domain" description="Cyclic nucleotide-binding" evidence="1">
    <location>
        <begin position="471"/>
        <end position="575"/>
    </location>
</feature>
<dbReference type="Pfam" id="PF00753">
    <property type="entry name" value="Lactamase_B"/>
    <property type="match status" value="1"/>
</dbReference>
<dbReference type="GO" id="GO:0003700">
    <property type="term" value="F:DNA-binding transcription factor activity"/>
    <property type="evidence" value="ECO:0007669"/>
    <property type="project" value="TreeGrafter"/>
</dbReference>
<gene>
    <name evidence="2" type="ORF">COA71_07105</name>
</gene>
<dbReference type="Gene3D" id="2.60.120.10">
    <property type="entry name" value="Jelly Rolls"/>
    <property type="match status" value="1"/>
</dbReference>
<sequence length="720" mass="80939">MALKLIKPADGSRMILGEDESILIGQPPEVLKGLLLNEIRNFDTLVLCDTHEKDGSLLNNLEFPLYFFLFVAKGLEQGRLLNLVGEADDISRALRLLRLTLLGPIKAELDHWGTEERLKNEWLNAAEYLALKDDKQKTKDVESFFNIIPFENNTAKTPHFLITHLASDTYHLSYENGPSIEVNLEEDCEINPPYAMQADFIPRDLVKLGLEILGSASGFTANEPCTGLALCYNGEYILIDSLPYLDKHLFARGISKNQISAVFLTHLHDDHCSLFPLLLMPRKVNIISTREIYEMAMDKLSCHINWDIVVIKSFFEFTEVTPDKCINYYGLEIKTHTTVHSIPTIGATFSTTYKGLTRSICVIGDNHGMSAIKKMVKEGVVSKETFNKLQNIFTTRFDLLVADGGAGAIHGDPADALKSDSDRVVFVHVEHLSNKFNTTFSMASSGKRYTVMDGDSSIYISLMNHYLSLWLGEPLSDRWGRSILAEEEVRRYNKGDVIMVQGAQSRGNVFLILTGYCEVVISHKDNLETVATLQAGEVIGEMAVVTGTRKRNASVVASSPVSVCVFSEDTFNAFISSEGHKEKLLKRWHLRQKIRVLPQFNGLISTVLERIAHSAELEPLQAGMLLSINENYWYLLADGEAVFNEEDKLELGAELGYCPFSESRPGKLKAIKDCKIVKIAKDETERLILEVPQFGYLIRKYRVKQNVSHIDWLRGFVSIQ</sequence>
<dbReference type="PANTHER" id="PTHR24567">
    <property type="entry name" value="CRP FAMILY TRANSCRIPTIONAL REGULATORY PROTEIN"/>
    <property type="match status" value="1"/>
</dbReference>
<accession>A0A2A5CDE4</accession>
<dbReference type="CDD" id="cd00038">
    <property type="entry name" value="CAP_ED"/>
    <property type="match status" value="1"/>
</dbReference>
<dbReference type="SUPFAM" id="SSF56281">
    <property type="entry name" value="Metallo-hydrolase/oxidoreductase"/>
    <property type="match status" value="1"/>
</dbReference>
<dbReference type="AlphaFoldDB" id="A0A2A5CDE4"/>
<dbReference type="EMBL" id="NVWI01000004">
    <property type="protein sequence ID" value="PCJ41773.1"/>
    <property type="molecule type" value="Genomic_DNA"/>
</dbReference>
<proteinExistence type="predicted"/>
<dbReference type="PROSITE" id="PS50042">
    <property type="entry name" value="CNMP_BINDING_3"/>
    <property type="match status" value="1"/>
</dbReference>